<dbReference type="EMBL" id="EU876853">
    <property type="protein sequence ID" value="ACG60375.1"/>
    <property type="molecule type" value="Genomic_DNA"/>
</dbReference>
<accession>B5AX72</accession>
<evidence type="ECO:0000313" key="2">
    <source>
        <dbReference type="Proteomes" id="UP000001862"/>
    </source>
</evidence>
<protein>
    <submittedName>
        <fullName evidence="1">Uncharacterized protein</fullName>
    </submittedName>
</protein>
<name>B5AX72_9CAUD</name>
<reference evidence="2" key="1">
    <citation type="journal article" date="2009" name="Environ. Microbiol. Rep.">
        <title>Isolation and genomic characterization of the first phage infecting Iodobacteria: ?PLPE, a myovirus having a novel set of features.</title>
        <authorList>
            <person name="Leblanc C."/>
            <person name="Caumont-Sarcos A."/>
            <person name="Comeau A.M."/>
            <person name="Krisch H.M."/>
        </authorList>
    </citation>
    <scope>NUCLEOTIDE SEQUENCE [LARGE SCALE GENOMIC DNA]</scope>
</reference>
<sequence>MKVKLLNDAGYLACESIEFPVIVDADRYTGNPERPIVFVSCTELMRVGGDARILEDETLAELVFINDEFEVIEE</sequence>
<organism evidence="1 2">
    <name type="scientific">Iodobacter phage PhiPLPE</name>
    <dbReference type="NCBI Taxonomy" id="551895"/>
    <lineage>
        <taxon>Viruses</taxon>
        <taxon>Duplodnaviria</taxon>
        <taxon>Heunggongvirae</taxon>
        <taxon>Uroviricota</taxon>
        <taxon>Caudoviricetes</taxon>
        <taxon>Iodovirus</taxon>
        <taxon>Iodovirus PLPE</taxon>
    </lineage>
</organism>
<dbReference type="RefSeq" id="YP_002128487.1">
    <property type="nucleotide sequence ID" value="NC_011142.1"/>
</dbReference>
<keyword evidence="2" id="KW-1185">Reference proteome</keyword>
<dbReference type="Proteomes" id="UP000001862">
    <property type="component" value="Segment"/>
</dbReference>
<proteinExistence type="predicted"/>
<dbReference type="KEGG" id="vg:6779488"/>
<gene>
    <name evidence="1" type="ORF">phiPLPE_53</name>
</gene>
<evidence type="ECO:0000313" key="1">
    <source>
        <dbReference type="EMBL" id="ACG60375.1"/>
    </source>
</evidence>
<dbReference type="GeneID" id="6779488"/>